<keyword evidence="4" id="KW-0804">Transcription</keyword>
<dbReference type="PANTHER" id="PTHR30537:SF74">
    <property type="entry name" value="HTH-TYPE TRANSCRIPTIONAL REGULATOR TRPI"/>
    <property type="match status" value="1"/>
</dbReference>
<sequence>MSRLPLTALAAFEAAARHGGMTRAADELGLTHGAISRQVGDLEKRLGVRLFDRTPRGLVLTEAGRELARACTSGLGRMTEAFDRVASGGPLRLRVAAPRAWAALWLVPRLPGFLADWPGLRVDLDGSNHDRPAEMESGWVVVRYVRGGDPVPEGITLSEDGLLPVCAPAVAARLRQPADLLTGATLLHVHEWPDWSVWKAAAGLDALDVSGGLSFSDSVMVMQAAEAGLGVALARPSLALSALAAGRLVCPFGPLAACGDRYVLSAPAVGQARRLPLAFRAWLVAEAANDHRNLDVVALKRDGATQE</sequence>
<keyword evidence="7" id="KW-1185">Reference proteome</keyword>
<dbReference type="SUPFAM" id="SSF53850">
    <property type="entry name" value="Periplasmic binding protein-like II"/>
    <property type="match status" value="1"/>
</dbReference>
<dbReference type="GO" id="GO:0043565">
    <property type="term" value="F:sequence-specific DNA binding"/>
    <property type="evidence" value="ECO:0007669"/>
    <property type="project" value="TreeGrafter"/>
</dbReference>
<gene>
    <name evidence="6" type="ORF">EJ903_03310</name>
</gene>
<keyword evidence="3" id="KW-0238">DNA-binding</keyword>
<comment type="similarity">
    <text evidence="1">Belongs to the LysR transcriptional regulatory family.</text>
</comment>
<dbReference type="InterPro" id="IPR058163">
    <property type="entry name" value="LysR-type_TF_proteobact-type"/>
</dbReference>
<dbReference type="GO" id="GO:0006351">
    <property type="term" value="P:DNA-templated transcription"/>
    <property type="evidence" value="ECO:0007669"/>
    <property type="project" value="TreeGrafter"/>
</dbReference>
<evidence type="ECO:0000256" key="4">
    <source>
        <dbReference type="ARBA" id="ARBA00023163"/>
    </source>
</evidence>
<comment type="caution">
    <text evidence="6">The sequence shown here is derived from an EMBL/GenBank/DDBJ whole genome shotgun (WGS) entry which is preliminary data.</text>
</comment>
<evidence type="ECO:0000256" key="3">
    <source>
        <dbReference type="ARBA" id="ARBA00023125"/>
    </source>
</evidence>
<proteinExistence type="inferred from homology"/>
<dbReference type="Proteomes" id="UP000277007">
    <property type="component" value="Unassembled WGS sequence"/>
</dbReference>
<dbReference type="Pfam" id="PF03466">
    <property type="entry name" value="LysR_substrate"/>
    <property type="match status" value="1"/>
</dbReference>
<organism evidence="6 7">
    <name type="scientific">Azospirillum griseum</name>
    <dbReference type="NCBI Taxonomy" id="2496639"/>
    <lineage>
        <taxon>Bacteria</taxon>
        <taxon>Pseudomonadati</taxon>
        <taxon>Pseudomonadota</taxon>
        <taxon>Alphaproteobacteria</taxon>
        <taxon>Rhodospirillales</taxon>
        <taxon>Azospirillaceae</taxon>
        <taxon>Azospirillum</taxon>
    </lineage>
</organism>
<evidence type="ECO:0000256" key="1">
    <source>
        <dbReference type="ARBA" id="ARBA00009437"/>
    </source>
</evidence>
<dbReference type="InterPro" id="IPR000847">
    <property type="entry name" value="LysR_HTH_N"/>
</dbReference>
<dbReference type="PRINTS" id="PR00039">
    <property type="entry name" value="HTHLYSR"/>
</dbReference>
<reference evidence="6 7" key="1">
    <citation type="submission" date="2018-12" db="EMBL/GenBank/DDBJ databases">
        <authorList>
            <person name="Yang Y."/>
        </authorList>
    </citation>
    <scope>NUCLEOTIDE SEQUENCE [LARGE SCALE GENOMIC DNA]</scope>
    <source>
        <strain evidence="6 7">L-25-5w-1</strain>
    </source>
</reference>
<dbReference type="InterPro" id="IPR005119">
    <property type="entry name" value="LysR_subst-bd"/>
</dbReference>
<dbReference type="FunFam" id="1.10.10.10:FF:000001">
    <property type="entry name" value="LysR family transcriptional regulator"/>
    <property type="match status" value="1"/>
</dbReference>
<dbReference type="EMBL" id="RXMA01000002">
    <property type="protein sequence ID" value="RTR23572.1"/>
    <property type="molecule type" value="Genomic_DNA"/>
</dbReference>
<keyword evidence="2" id="KW-0805">Transcription regulation</keyword>
<dbReference type="GO" id="GO:0003700">
    <property type="term" value="F:DNA-binding transcription factor activity"/>
    <property type="evidence" value="ECO:0007669"/>
    <property type="project" value="InterPro"/>
</dbReference>
<dbReference type="Gene3D" id="3.40.190.10">
    <property type="entry name" value="Periplasmic binding protein-like II"/>
    <property type="match status" value="2"/>
</dbReference>
<dbReference type="OrthoDB" id="9804958at2"/>
<name>A0A431VLL7_9PROT</name>
<dbReference type="PANTHER" id="PTHR30537">
    <property type="entry name" value="HTH-TYPE TRANSCRIPTIONAL REGULATOR"/>
    <property type="match status" value="1"/>
</dbReference>
<dbReference type="Pfam" id="PF00126">
    <property type="entry name" value="HTH_1"/>
    <property type="match status" value="1"/>
</dbReference>
<dbReference type="InterPro" id="IPR036390">
    <property type="entry name" value="WH_DNA-bd_sf"/>
</dbReference>
<accession>A0A431VLL7</accession>
<dbReference type="SUPFAM" id="SSF46785">
    <property type="entry name" value="Winged helix' DNA-binding domain"/>
    <property type="match status" value="1"/>
</dbReference>
<dbReference type="RefSeq" id="WP_126612105.1">
    <property type="nucleotide sequence ID" value="NZ_JBHUCY010000010.1"/>
</dbReference>
<evidence type="ECO:0000313" key="6">
    <source>
        <dbReference type="EMBL" id="RTR23572.1"/>
    </source>
</evidence>
<evidence type="ECO:0000256" key="2">
    <source>
        <dbReference type="ARBA" id="ARBA00023015"/>
    </source>
</evidence>
<evidence type="ECO:0000313" key="7">
    <source>
        <dbReference type="Proteomes" id="UP000277007"/>
    </source>
</evidence>
<dbReference type="AlphaFoldDB" id="A0A431VLL7"/>
<evidence type="ECO:0000259" key="5">
    <source>
        <dbReference type="PROSITE" id="PS50931"/>
    </source>
</evidence>
<dbReference type="InterPro" id="IPR036388">
    <property type="entry name" value="WH-like_DNA-bd_sf"/>
</dbReference>
<dbReference type="Gene3D" id="1.10.10.10">
    <property type="entry name" value="Winged helix-like DNA-binding domain superfamily/Winged helix DNA-binding domain"/>
    <property type="match status" value="1"/>
</dbReference>
<dbReference type="PROSITE" id="PS50931">
    <property type="entry name" value="HTH_LYSR"/>
    <property type="match status" value="1"/>
</dbReference>
<feature type="domain" description="HTH lysR-type" evidence="5">
    <location>
        <begin position="4"/>
        <end position="61"/>
    </location>
</feature>
<protein>
    <submittedName>
        <fullName evidence="6">LysR family transcriptional regulator</fullName>
    </submittedName>
</protein>